<gene>
    <name evidence="2" type="ORF">KCU76_g8001</name>
</gene>
<dbReference type="AlphaFoldDB" id="A0A9P8EHS6"/>
<feature type="non-terminal residue" evidence="2">
    <location>
        <position position="433"/>
    </location>
</feature>
<evidence type="ECO:0000313" key="2">
    <source>
        <dbReference type="EMBL" id="KAG9690671.1"/>
    </source>
</evidence>
<evidence type="ECO:0000256" key="1">
    <source>
        <dbReference type="SAM" id="MobiDB-lite"/>
    </source>
</evidence>
<dbReference type="OrthoDB" id="3924060at2759"/>
<feature type="compositionally biased region" description="Basic and acidic residues" evidence="1">
    <location>
        <begin position="393"/>
        <end position="410"/>
    </location>
</feature>
<feature type="compositionally biased region" description="Basic and acidic residues" evidence="1">
    <location>
        <begin position="377"/>
        <end position="386"/>
    </location>
</feature>
<feature type="region of interest" description="Disordered" evidence="1">
    <location>
        <begin position="365"/>
        <end position="433"/>
    </location>
</feature>
<feature type="compositionally biased region" description="Acidic residues" evidence="1">
    <location>
        <begin position="366"/>
        <end position="376"/>
    </location>
</feature>
<feature type="compositionally biased region" description="Basic residues" evidence="1">
    <location>
        <begin position="136"/>
        <end position="148"/>
    </location>
</feature>
<accession>A0A9P8EHS6</accession>
<feature type="compositionally biased region" description="Polar residues" evidence="1">
    <location>
        <begin position="213"/>
        <end position="229"/>
    </location>
</feature>
<reference evidence="2" key="2">
    <citation type="submission" date="2021-08" db="EMBL/GenBank/DDBJ databases">
        <authorList>
            <person name="Gostincar C."/>
            <person name="Sun X."/>
            <person name="Song Z."/>
            <person name="Gunde-Cimerman N."/>
        </authorList>
    </citation>
    <scope>NUCLEOTIDE SEQUENCE</scope>
    <source>
        <strain evidence="2">EXF-9911</strain>
    </source>
</reference>
<dbReference type="Proteomes" id="UP000779574">
    <property type="component" value="Unassembled WGS sequence"/>
</dbReference>
<protein>
    <submittedName>
        <fullName evidence="2">Uncharacterized protein</fullName>
    </submittedName>
</protein>
<feature type="compositionally biased region" description="Polar residues" evidence="1">
    <location>
        <begin position="412"/>
        <end position="423"/>
    </location>
</feature>
<dbReference type="EMBL" id="JAHFXF010000299">
    <property type="protein sequence ID" value="KAG9690671.1"/>
    <property type="molecule type" value="Genomic_DNA"/>
</dbReference>
<proteinExistence type="predicted"/>
<name>A0A9P8EHS6_AURME</name>
<feature type="region of interest" description="Disordered" evidence="1">
    <location>
        <begin position="136"/>
        <end position="229"/>
    </location>
</feature>
<evidence type="ECO:0000313" key="3">
    <source>
        <dbReference type="Proteomes" id="UP000779574"/>
    </source>
</evidence>
<feature type="compositionally biased region" description="Low complexity" evidence="1">
    <location>
        <begin position="179"/>
        <end position="198"/>
    </location>
</feature>
<organism evidence="2 3">
    <name type="scientific">Aureobasidium melanogenum</name>
    <name type="common">Aureobasidium pullulans var. melanogenum</name>
    <dbReference type="NCBI Taxonomy" id="46634"/>
    <lineage>
        <taxon>Eukaryota</taxon>
        <taxon>Fungi</taxon>
        <taxon>Dikarya</taxon>
        <taxon>Ascomycota</taxon>
        <taxon>Pezizomycotina</taxon>
        <taxon>Dothideomycetes</taxon>
        <taxon>Dothideomycetidae</taxon>
        <taxon>Dothideales</taxon>
        <taxon>Saccotheciaceae</taxon>
        <taxon>Aureobasidium</taxon>
    </lineage>
</organism>
<reference evidence="2" key="1">
    <citation type="journal article" date="2021" name="J Fungi (Basel)">
        <title>Virulence traits and population genomics of the black yeast Aureobasidium melanogenum.</title>
        <authorList>
            <person name="Cernosa A."/>
            <person name="Sun X."/>
            <person name="Gostincar C."/>
            <person name="Fang C."/>
            <person name="Gunde-Cimerman N."/>
            <person name="Song Z."/>
        </authorList>
    </citation>
    <scope>NUCLEOTIDE SEQUENCE</scope>
    <source>
        <strain evidence="2">EXF-9911</strain>
    </source>
</reference>
<sequence length="433" mass="49577">MTLLEIPFDEEDVSHWTRQNVRAYVESSKKKLKAFYLNFFGWSEEEYRQARDCTSAELQIHFDPCKRFPIIGPQAKFRHTAQINLVRDRPDLFLGRHGPNPPAWFDAELISRSPPYTKSFDMRNVVQQFISFSRGHAHERRRRLKRKNHAEEDADSDEDEVRCQITNRRPRISRLEDATPFTTLSSTSMPPTSPATISYPQISGHPKPPGKHPNSSEGSNSSERIATTAGGRSSVSMLGLILYVTRVTIVDQNLVLERDRFGFVDNLFEQGKLVESRIQELVFGNSLDNKPTFLWFFDDTSNDKPRIIRNRPSAEAAIMMLKARAERAQATGIQVFDAADSDTAALVPVHEVTRRDDFVQRASFELELDDDEDDNEDGRTEEESKVDSAYGSRDGELRLDHESVKNEVDTKPNITWEKQQQAHVESESESEEE</sequence>
<comment type="caution">
    <text evidence="2">The sequence shown here is derived from an EMBL/GenBank/DDBJ whole genome shotgun (WGS) entry which is preliminary data.</text>
</comment>